<sequence>MNFKKAIISYLPHKRTENARNKKIIFFAIMKPLKGARPTPNKTANQNTKKGLISWKTTQTITKRH</sequence>
<comment type="caution">
    <text evidence="1">The sequence shown here is derived from an EMBL/GenBank/DDBJ whole genome shotgun (WGS) entry which is preliminary data.</text>
</comment>
<keyword evidence="1" id="KW-0489">Methyltransferase</keyword>
<dbReference type="Proteomes" id="UP000003392">
    <property type="component" value="Unassembled WGS sequence"/>
</dbReference>
<evidence type="ECO:0000313" key="2">
    <source>
        <dbReference type="Proteomes" id="UP000003392"/>
    </source>
</evidence>
<reference evidence="1 2" key="1">
    <citation type="submission" date="2012-05" db="EMBL/GenBank/DDBJ databases">
        <title>Genome sequence of Helicobacter pylori Hp P-13b.</title>
        <authorList>
            <person name="Blanchard T.G."/>
            <person name="Czinn S.J."/>
            <person name="McCracken C."/>
            <person name="Abolude K."/>
            <person name="Maroo A."/>
            <person name="Santana-Cruz I."/>
            <person name="Tallon L.J."/>
            <person name="Ficke F.W.F."/>
        </authorList>
    </citation>
    <scope>NUCLEOTIDE SEQUENCE [LARGE SCALE GENOMIC DNA]</scope>
    <source>
        <strain evidence="1 2">Hp P-13b</strain>
    </source>
</reference>
<dbReference type="GO" id="GO:0009007">
    <property type="term" value="F:site-specific DNA-methyltransferase (adenine-specific) activity"/>
    <property type="evidence" value="ECO:0007669"/>
    <property type="project" value="UniProtKB-EC"/>
</dbReference>
<name>A0ABC9QRN1_HELPX</name>
<organism evidence="1 2">
    <name type="scientific">Helicobacter pylori Hp P-13b</name>
    <dbReference type="NCBI Taxonomy" id="992107"/>
    <lineage>
        <taxon>Bacteria</taxon>
        <taxon>Pseudomonadati</taxon>
        <taxon>Campylobacterota</taxon>
        <taxon>Epsilonproteobacteria</taxon>
        <taxon>Campylobacterales</taxon>
        <taxon>Helicobacteraceae</taxon>
        <taxon>Helicobacter</taxon>
    </lineage>
</organism>
<gene>
    <name evidence="1" type="primary">hsdM_2</name>
    <name evidence="1" type="ORF">HPHPP13B_1132</name>
</gene>
<dbReference type="RefSeq" id="WP_001879636.1">
    <property type="nucleotide sequence ID" value="NZ_AKQI01000006.1"/>
</dbReference>
<dbReference type="AlphaFoldDB" id="A0ABC9QRN1"/>
<proteinExistence type="predicted"/>
<protein>
    <submittedName>
        <fullName evidence="1">Type I restriction-modification system/DNA-methyltransferase subunit M domain protein</fullName>
        <ecNumber evidence="1">2.1.1.72</ecNumber>
    </submittedName>
</protein>
<dbReference type="EMBL" id="AKQI01000006">
    <property type="protein sequence ID" value="EJC31566.1"/>
    <property type="molecule type" value="Genomic_DNA"/>
</dbReference>
<dbReference type="GO" id="GO:0032259">
    <property type="term" value="P:methylation"/>
    <property type="evidence" value="ECO:0007669"/>
    <property type="project" value="UniProtKB-KW"/>
</dbReference>
<keyword evidence="1" id="KW-0808">Transferase</keyword>
<evidence type="ECO:0000313" key="1">
    <source>
        <dbReference type="EMBL" id="EJC31566.1"/>
    </source>
</evidence>
<dbReference type="EC" id="2.1.1.72" evidence="1"/>
<accession>A0ABC9QRN1</accession>